<accession>M1WZ39</accession>
<proteinExistence type="predicted"/>
<keyword evidence="2" id="KW-1185">Reference proteome</keyword>
<dbReference type="AlphaFoldDB" id="M1WZ39"/>
<dbReference type="Proteomes" id="UP000053051">
    <property type="component" value="Unassembled WGS sequence"/>
</dbReference>
<sequence>MRRDKNPSLYCGDGVMLLSHIKVDYLKANTFVNNYIQGKLIKL</sequence>
<reference evidence="1 2" key="1">
    <citation type="submission" date="2012-05" db="EMBL/GenBank/DDBJ databases">
        <authorList>
            <person name="Hilton J."/>
        </authorList>
    </citation>
    <scope>NUCLEOTIDE SEQUENCE [LARGE SCALE GENOMIC DNA]</scope>
    <source>
        <strain evidence="1 2">HH01</strain>
    </source>
</reference>
<organism evidence="1 2">
    <name type="scientific">Richelia intracellularis HH01</name>
    <dbReference type="NCBI Taxonomy" id="1165094"/>
    <lineage>
        <taxon>Bacteria</taxon>
        <taxon>Bacillati</taxon>
        <taxon>Cyanobacteriota</taxon>
        <taxon>Cyanophyceae</taxon>
        <taxon>Nostocales</taxon>
        <taxon>Nostocaceae</taxon>
        <taxon>Richelia</taxon>
    </lineage>
</organism>
<dbReference type="EMBL" id="CAIY01000038">
    <property type="protein sequence ID" value="CCH67237.1"/>
    <property type="molecule type" value="Genomic_DNA"/>
</dbReference>
<evidence type="ECO:0000313" key="2">
    <source>
        <dbReference type="Proteomes" id="UP000053051"/>
    </source>
</evidence>
<comment type="caution">
    <text evidence="1">The sequence shown here is derived from an EMBL/GenBank/DDBJ whole genome shotgun (WGS) entry which is preliminary data.</text>
</comment>
<name>M1WZ39_9NOST</name>
<gene>
    <name evidence="1" type="ORF">RINTHH_10820</name>
</gene>
<evidence type="ECO:0000313" key="1">
    <source>
        <dbReference type="EMBL" id="CCH67237.1"/>
    </source>
</evidence>
<protein>
    <submittedName>
        <fullName evidence="1">Uncharacterized protein</fullName>
    </submittedName>
</protein>
<reference evidence="2" key="2">
    <citation type="submission" date="2016-01" db="EMBL/GenBank/DDBJ databases">
        <title>Diatom-associated endosymboitic cyanobacterium lacks core nitrogen metabolism enzymes.</title>
        <authorList>
            <person name="Hilton J.A."/>
            <person name="Foster R.A."/>
            <person name="Tripp H.J."/>
            <person name="Carter B.J."/>
            <person name="Zehr J.P."/>
            <person name="Villareal T.A."/>
        </authorList>
    </citation>
    <scope>NUCLEOTIDE SEQUENCE [LARGE SCALE GENOMIC DNA]</scope>
    <source>
        <strain evidence="2">HH01</strain>
    </source>
</reference>